<sequence length="90" mass="10262">MWKISGLLTLYFFNTASTDVGLFFDAFQNLFFSLQYSLGPTMATIVSLRHTRSDSDKLIHDSPYRLYARSLSISAPFLWSLSLFALCHSL</sequence>
<evidence type="ECO:0008006" key="4">
    <source>
        <dbReference type="Google" id="ProtNLM"/>
    </source>
</evidence>
<accession>A0AA38I584</accession>
<evidence type="ECO:0000313" key="2">
    <source>
        <dbReference type="EMBL" id="KAJ3649427.1"/>
    </source>
</evidence>
<feature type="signal peptide" evidence="1">
    <location>
        <begin position="1"/>
        <end position="18"/>
    </location>
</feature>
<comment type="caution">
    <text evidence="2">The sequence shown here is derived from an EMBL/GenBank/DDBJ whole genome shotgun (WGS) entry which is preliminary data.</text>
</comment>
<name>A0AA38I584_9CUCU</name>
<evidence type="ECO:0000256" key="1">
    <source>
        <dbReference type="SAM" id="SignalP"/>
    </source>
</evidence>
<proteinExistence type="predicted"/>
<keyword evidence="3" id="KW-1185">Reference proteome</keyword>
<gene>
    <name evidence="2" type="ORF">Zmor_021171</name>
</gene>
<evidence type="ECO:0000313" key="3">
    <source>
        <dbReference type="Proteomes" id="UP001168821"/>
    </source>
</evidence>
<reference evidence="2" key="1">
    <citation type="journal article" date="2023" name="G3 (Bethesda)">
        <title>Whole genome assemblies of Zophobas morio and Tenebrio molitor.</title>
        <authorList>
            <person name="Kaur S."/>
            <person name="Stinson S.A."/>
            <person name="diCenzo G.C."/>
        </authorList>
    </citation>
    <scope>NUCLEOTIDE SEQUENCE</scope>
    <source>
        <strain evidence="2">QUZm001</strain>
    </source>
</reference>
<protein>
    <recommendedName>
        <fullName evidence="4">Secreted protein</fullName>
    </recommendedName>
</protein>
<dbReference type="AlphaFoldDB" id="A0AA38I584"/>
<dbReference type="EMBL" id="JALNTZ010000006">
    <property type="protein sequence ID" value="KAJ3649427.1"/>
    <property type="molecule type" value="Genomic_DNA"/>
</dbReference>
<keyword evidence="1" id="KW-0732">Signal</keyword>
<dbReference type="Proteomes" id="UP001168821">
    <property type="component" value="Unassembled WGS sequence"/>
</dbReference>
<feature type="chain" id="PRO_5041371258" description="Secreted protein" evidence="1">
    <location>
        <begin position="19"/>
        <end position="90"/>
    </location>
</feature>
<organism evidence="2 3">
    <name type="scientific">Zophobas morio</name>
    <dbReference type="NCBI Taxonomy" id="2755281"/>
    <lineage>
        <taxon>Eukaryota</taxon>
        <taxon>Metazoa</taxon>
        <taxon>Ecdysozoa</taxon>
        <taxon>Arthropoda</taxon>
        <taxon>Hexapoda</taxon>
        <taxon>Insecta</taxon>
        <taxon>Pterygota</taxon>
        <taxon>Neoptera</taxon>
        <taxon>Endopterygota</taxon>
        <taxon>Coleoptera</taxon>
        <taxon>Polyphaga</taxon>
        <taxon>Cucujiformia</taxon>
        <taxon>Tenebrionidae</taxon>
        <taxon>Zophobas</taxon>
    </lineage>
</organism>